<dbReference type="InterPro" id="IPR011059">
    <property type="entry name" value="Metal-dep_hydrolase_composite"/>
</dbReference>
<dbReference type="Gene3D" id="3.20.20.140">
    <property type="entry name" value="Metal-dependent hydrolases"/>
    <property type="match status" value="1"/>
</dbReference>
<dbReference type="AlphaFoldDB" id="A0AAV5B3R4"/>
<dbReference type="InterPro" id="IPR032466">
    <property type="entry name" value="Metal_Hydrolase"/>
</dbReference>
<dbReference type="Gene3D" id="3.10.310.70">
    <property type="match status" value="1"/>
</dbReference>
<dbReference type="PANTHER" id="PTHR22642">
    <property type="entry name" value="IMIDAZOLONEPROPIONASE"/>
    <property type="match status" value="1"/>
</dbReference>
<dbReference type="GO" id="GO:0016810">
    <property type="term" value="F:hydrolase activity, acting on carbon-nitrogen (but not peptide) bonds"/>
    <property type="evidence" value="ECO:0007669"/>
    <property type="project" value="InterPro"/>
</dbReference>
<protein>
    <recommendedName>
        <fullName evidence="1">Amidohydrolase 3 domain-containing protein</fullName>
    </recommendedName>
</protein>
<accession>A0AAV5B3R4</accession>
<keyword evidence="3" id="KW-1185">Reference proteome</keyword>
<evidence type="ECO:0000313" key="3">
    <source>
        <dbReference type="Proteomes" id="UP001055025"/>
    </source>
</evidence>
<organism evidence="2 3">
    <name type="scientific">Granulimonas faecalis</name>
    <dbReference type="NCBI Taxonomy" id="2894155"/>
    <lineage>
        <taxon>Bacteria</taxon>
        <taxon>Bacillati</taxon>
        <taxon>Actinomycetota</taxon>
        <taxon>Coriobacteriia</taxon>
        <taxon>Coriobacteriales</taxon>
        <taxon>Kribbibacteriaceae</taxon>
        <taxon>Granulimonas</taxon>
    </lineage>
</organism>
<evidence type="ECO:0000313" key="2">
    <source>
        <dbReference type="EMBL" id="GJM56074.1"/>
    </source>
</evidence>
<dbReference type="Proteomes" id="UP001055025">
    <property type="component" value="Unassembled WGS sequence"/>
</dbReference>
<gene>
    <name evidence="2" type="ORF">ATOP_17290</name>
</gene>
<sequence length="522" mass="56440">MKVYEGTVLTVDARDTRARYLVEDGGRIVFVGEGLPEAYARAPREHLDGRALCPAFVDTHEHLASFATFHAGLNVMDARSNAQIQAMVADFARKSPSKLLIAFGASPYSVEEGRLLSRAELDEACPDRPIMMVKYDGHACVVNSALLTLVEKKVAGLRGYHPDTGEMNQEAFFAVSDHVTGSLSIPELVSNIQGAMDYLASKGIGMVHSVSGVGFAGDLDISLETWLARSARSGFQVRVFPQSMDVSVARRRGLPRIGGCFACALDGCFGSHDAALREPYADEEGGNGVLYYTDGQVRDFCVEANRAGLQMEMHAIGDAAFDQAAHALKAALDDTPRDDHRHGIIHACLPTEEGLAICREYGIQFPMQTSFIGWPQEPDAYLASILGRDRADRLNPLRTYWDAGIVLSAGSDAPCTDPDPVLWMQRACNHDVPGESLTVAEALRMCTYNGAWATFDEDERGSLEMGKVADMAVLSADPFALGPERLGELRVEGLILGGEPYRPQGGTWLGAVARGLVSRAKA</sequence>
<dbReference type="SUPFAM" id="SSF51338">
    <property type="entry name" value="Composite domain of metallo-dependent hydrolases"/>
    <property type="match status" value="1"/>
</dbReference>
<dbReference type="InterPro" id="IPR013108">
    <property type="entry name" value="Amidohydro_3"/>
</dbReference>
<dbReference type="Pfam" id="PF07969">
    <property type="entry name" value="Amidohydro_3"/>
    <property type="match status" value="1"/>
</dbReference>
<dbReference type="PANTHER" id="PTHR22642:SF2">
    <property type="entry name" value="PROTEIN LONG AFTER FAR-RED 3"/>
    <property type="match status" value="1"/>
</dbReference>
<comment type="caution">
    <text evidence="2">The sequence shown here is derived from an EMBL/GenBank/DDBJ whole genome shotgun (WGS) entry which is preliminary data.</text>
</comment>
<dbReference type="RefSeq" id="WP_251164153.1">
    <property type="nucleotide sequence ID" value="NZ_BQKC01000001.1"/>
</dbReference>
<proteinExistence type="predicted"/>
<name>A0AAV5B3R4_9ACTN</name>
<feature type="domain" description="Amidohydrolase 3" evidence="1">
    <location>
        <begin position="47"/>
        <end position="500"/>
    </location>
</feature>
<evidence type="ECO:0000259" key="1">
    <source>
        <dbReference type="Pfam" id="PF07969"/>
    </source>
</evidence>
<dbReference type="Gene3D" id="2.30.40.10">
    <property type="entry name" value="Urease, subunit C, domain 1"/>
    <property type="match status" value="1"/>
</dbReference>
<reference evidence="2" key="1">
    <citation type="journal article" date="2022" name="Int. J. Syst. Evol. Microbiol.">
        <title>Granulimonas faecalis gen. nov., sp. nov., and Leptogranulimonas caecicola gen. nov., sp. nov., novel lactate-producing Atopobiaceae bacteria isolated from mouse intestines, and an emended description of the family Atopobiaceae.</title>
        <authorList>
            <person name="Morinaga K."/>
            <person name="Kusada H."/>
            <person name="Sakamoto S."/>
            <person name="Murakami T."/>
            <person name="Toyoda A."/>
            <person name="Mori H."/>
            <person name="Meng X.Y."/>
            <person name="Takashino M."/>
            <person name="Murotomi K."/>
            <person name="Tamaki H."/>
        </authorList>
    </citation>
    <scope>NUCLEOTIDE SEQUENCE</scope>
    <source>
        <strain evidence="2">OPF53</strain>
    </source>
</reference>
<dbReference type="SUPFAM" id="SSF51556">
    <property type="entry name" value="Metallo-dependent hydrolases"/>
    <property type="match status" value="1"/>
</dbReference>
<dbReference type="EMBL" id="BQKC01000001">
    <property type="protein sequence ID" value="GJM56074.1"/>
    <property type="molecule type" value="Genomic_DNA"/>
</dbReference>